<organism evidence="2 3">
    <name type="scientific">Candidatus Promineifilum breve</name>
    <dbReference type="NCBI Taxonomy" id="1806508"/>
    <lineage>
        <taxon>Bacteria</taxon>
        <taxon>Bacillati</taxon>
        <taxon>Chloroflexota</taxon>
        <taxon>Ardenticatenia</taxon>
        <taxon>Candidatus Promineifilales</taxon>
        <taxon>Candidatus Promineifilaceae</taxon>
        <taxon>Candidatus Promineifilum</taxon>
    </lineage>
</organism>
<name>A0A161KAH8_9CHLR</name>
<dbReference type="EMBL" id="LN890655">
    <property type="protein sequence ID" value="CUS03283.2"/>
    <property type="molecule type" value="Genomic_DNA"/>
</dbReference>
<feature type="domain" description="Metallo-beta-lactamase" evidence="1">
    <location>
        <begin position="16"/>
        <end position="235"/>
    </location>
</feature>
<dbReference type="SUPFAM" id="SSF56281">
    <property type="entry name" value="Metallo-hydrolase/oxidoreductase"/>
    <property type="match status" value="1"/>
</dbReference>
<keyword evidence="3" id="KW-1185">Reference proteome</keyword>
<dbReference type="SMART" id="SM00849">
    <property type="entry name" value="Lactamase_B"/>
    <property type="match status" value="1"/>
</dbReference>
<dbReference type="PANTHER" id="PTHR23131">
    <property type="entry name" value="ENDORIBONUCLEASE LACTB2"/>
    <property type="match status" value="1"/>
</dbReference>
<reference evidence="2" key="1">
    <citation type="submission" date="2016-01" db="EMBL/GenBank/DDBJ databases">
        <authorList>
            <person name="Mcilroy J.S."/>
            <person name="Karst M S."/>
            <person name="Albertsen M."/>
        </authorList>
    </citation>
    <scope>NUCLEOTIDE SEQUENCE</scope>
    <source>
        <strain evidence="2">Cfx-K</strain>
    </source>
</reference>
<dbReference type="PANTHER" id="PTHR23131:SF4">
    <property type="entry name" value="METALLO-BETA-LACTAMASE SUPERFAMILY POTEIN"/>
    <property type="match status" value="1"/>
</dbReference>
<dbReference type="RefSeq" id="WP_095042799.1">
    <property type="nucleotide sequence ID" value="NZ_LN890655.1"/>
</dbReference>
<dbReference type="Pfam" id="PF00753">
    <property type="entry name" value="Lactamase_B"/>
    <property type="match status" value="1"/>
</dbReference>
<dbReference type="InterPro" id="IPR036866">
    <property type="entry name" value="RibonucZ/Hydroxyglut_hydro"/>
</dbReference>
<evidence type="ECO:0000313" key="2">
    <source>
        <dbReference type="EMBL" id="CUS03283.2"/>
    </source>
</evidence>
<accession>A0A161KAH8</accession>
<sequence length="322" mass="35068">MEPIRLELPTGWAMGPVNAYLFTQPEIILVDAGLKTADCWAALVDGLAAQGVAVGDIARVVITHPHVDHYGLAGRIVAESDATVWIYEAGAPWLSATGGMWAARHAYYRDTFLPRLGLPPATAEMTLAGLRGLASLADPVPDERVVTFHPGGRLQMGGQAWDIHHAPGHAGTQTIFHQPETRRLLSADMLLAVTPTPVIEHPPPGQSRRSPSLPLFLDSLDRVEALDVAMVYPGHGRPFGDPRRVINRQRERIRSRKAECLALIRAGRTTVPDLLDGMYAHQPPESRLAGLWMLVGYLDLLLAEGAVDEAEVDGVGHYRIKK</sequence>
<dbReference type="Proteomes" id="UP000215027">
    <property type="component" value="Chromosome I"/>
</dbReference>
<dbReference type="KEGG" id="pbf:CFX0092_A1405"/>
<gene>
    <name evidence="2" type="ORF">CFX0092_A1405</name>
</gene>
<dbReference type="OrthoDB" id="9761531at2"/>
<evidence type="ECO:0000313" key="3">
    <source>
        <dbReference type="Proteomes" id="UP000215027"/>
    </source>
</evidence>
<dbReference type="AlphaFoldDB" id="A0A161KAH8"/>
<proteinExistence type="predicted"/>
<dbReference type="Gene3D" id="3.60.15.10">
    <property type="entry name" value="Ribonuclease Z/Hydroxyacylglutathione hydrolase-like"/>
    <property type="match status" value="1"/>
</dbReference>
<dbReference type="InterPro" id="IPR050662">
    <property type="entry name" value="Sec-metab_biosynth-thioest"/>
</dbReference>
<dbReference type="InterPro" id="IPR001279">
    <property type="entry name" value="Metallo-B-lactamas"/>
</dbReference>
<protein>
    <submittedName>
        <fullName evidence="2">Metallo-beta-lactamase family protein</fullName>
    </submittedName>
</protein>
<evidence type="ECO:0000259" key="1">
    <source>
        <dbReference type="SMART" id="SM00849"/>
    </source>
</evidence>